<comment type="caution">
    <text evidence="1">The sequence shown here is derived from an EMBL/GenBank/DDBJ whole genome shotgun (WGS) entry which is preliminary data.</text>
</comment>
<sequence length="287" mass="31922">MGWADVAASLCECSVVELREKRSEPLPEGSDSDSVVDCIEEADALHSETEGECSQGSEGSSRVWWAKLLRQHLAELGWSLPDALAEPVSLVSCCSGACSEAVVLEELGIPYTCWSTSEPVEAYRRFHLANHQNNIVHQHKNLDDQVHGRPCALHPDRSGFKEGSVCQHDLFKLSFDGVVSVLKTFSPASVVMETTDGFMKPVEKGSADTPLLQLLGCIWSAVGRHPFLYMVGREQCVATQLRFIRYLRQQSFKHGYHVAVQLLDMKIWMSIRRCRSARHGLSALKLP</sequence>
<accession>A0A812IWA6</accession>
<protein>
    <submittedName>
        <fullName evidence="1">Uncharacterized protein</fullName>
    </submittedName>
</protein>
<evidence type="ECO:0000313" key="1">
    <source>
        <dbReference type="EMBL" id="CAE7183597.1"/>
    </source>
</evidence>
<reference evidence="1" key="1">
    <citation type="submission" date="2021-02" db="EMBL/GenBank/DDBJ databases">
        <authorList>
            <person name="Dougan E. K."/>
            <person name="Rhodes N."/>
            <person name="Thang M."/>
            <person name="Chan C."/>
        </authorList>
    </citation>
    <scope>NUCLEOTIDE SEQUENCE</scope>
</reference>
<organism evidence="1 2">
    <name type="scientific">Symbiodinium pilosum</name>
    <name type="common">Dinoflagellate</name>
    <dbReference type="NCBI Taxonomy" id="2952"/>
    <lineage>
        <taxon>Eukaryota</taxon>
        <taxon>Sar</taxon>
        <taxon>Alveolata</taxon>
        <taxon>Dinophyceae</taxon>
        <taxon>Suessiales</taxon>
        <taxon>Symbiodiniaceae</taxon>
        <taxon>Symbiodinium</taxon>
    </lineage>
</organism>
<gene>
    <name evidence="1" type="ORF">SPIL2461_LOCUS1197</name>
</gene>
<evidence type="ECO:0000313" key="2">
    <source>
        <dbReference type="Proteomes" id="UP000649617"/>
    </source>
</evidence>
<dbReference type="OrthoDB" id="10446597at2759"/>
<dbReference type="EMBL" id="CAJNIZ010001137">
    <property type="protein sequence ID" value="CAE7183597.1"/>
    <property type="molecule type" value="Genomic_DNA"/>
</dbReference>
<name>A0A812IWA6_SYMPI</name>
<dbReference type="AlphaFoldDB" id="A0A812IWA6"/>
<proteinExistence type="predicted"/>
<dbReference type="Proteomes" id="UP000649617">
    <property type="component" value="Unassembled WGS sequence"/>
</dbReference>
<keyword evidence="2" id="KW-1185">Reference proteome</keyword>